<dbReference type="SUPFAM" id="SSF53850">
    <property type="entry name" value="Periplasmic binding protein-like II"/>
    <property type="match status" value="1"/>
</dbReference>
<dbReference type="PANTHER" id="PTHR11697:SF230">
    <property type="entry name" value="ZINC FINGER, MYM DOMAIN CONTAINING 1"/>
    <property type="match status" value="1"/>
</dbReference>
<evidence type="ECO:0000313" key="8">
    <source>
        <dbReference type="EMBL" id="SPD19246.1"/>
    </source>
</evidence>
<proteinExistence type="predicted"/>
<evidence type="ECO:0000256" key="2">
    <source>
        <dbReference type="ARBA" id="ARBA00022692"/>
    </source>
</evidence>
<keyword evidence="2 6" id="KW-0812">Transmembrane</keyword>
<feature type="transmembrane region" description="Helical" evidence="6">
    <location>
        <begin position="620"/>
        <end position="643"/>
    </location>
</feature>
<dbReference type="Pfam" id="PF01094">
    <property type="entry name" value="ANF_receptor"/>
    <property type="match status" value="1"/>
</dbReference>
<gene>
    <name evidence="8" type="ORF">FSB_LOCUS47128</name>
</gene>
<dbReference type="EMBL" id="OIVN01004780">
    <property type="protein sequence ID" value="SPD19246.1"/>
    <property type="molecule type" value="Genomic_DNA"/>
</dbReference>
<sequence length="1172" mass="131293">MKIAAQNFNKDSMSRKVSLYFLDSSRDPQQVASAAEQLIKEKKVNAIIGMHSLQEAALVADVGIRTQVPILSFAAPAIPSPMIQLRWPFLIRMANDGSAQVKCIADIVLACNWRRVIVIYEEDAYGGDSGMSALLAEALQNIGVDIDYRLVLPPFLSDSEELIHKELVKLEESTPCRVFIVLKSSLRMVTHLFREAKKVGLVGGESEAAWIIPDSITNLLDSVDKSVISSMEGTIGIKTHYSNSSDSYREFNDKFETSFRANYFEEENSKPGIYALRAYDSISVITKAIERSTGGTILGNMLTVNFSGLSGEIRFDGQMLSQSETPKFKIVNVDGEKCNELNYWTPDKKIKDDWPGLKLVPRGWAIAKEMTIVVPGNATFKEFVKVTKRSNNPNVDEFGGFSIEVFRKVASQLKYKFKSLNCSYDDLIELVHNKTYDAAVGDITILFHRSKLVEFTQPYTETGLLMIVPEKYKKPTAWMFTKPFTWVVWLVTAIMLNYTMFIVWFLEHQSNPEFQGSSKDKIGTAMWFALCTLFFAQKVFLKKYCKGYASVATAYRFGGFGFAFQKGSPFARDLSEAILKLSEDGGMEELRAKFLTPPNVCSTSVTSSESETKSLGLSTFWGLCLITFSTSTICFLQSLFHLIKNYQREATPENVISSDGSVWSKVVGLAAYFYHKEVELSRAPSSVELRDRESERERENPKAETPAAKCEVRRPPPVHRQTVPHRTASRLLAAAAAAARSRHAPFARSGSALRSGLAFRGHDESPDSSDKGNFLELLQFLADHNESINEVIQNCPKNNKLTHPNIQKDIVNAAACETTNAIIKDLDNGFFSVLVDESRDTSIKEQMAVVLRYVDKKGNVTERFLGIVHVTDTTALSLKVAIESLFSKHGLSLSRLRGQGYDGASNMQGEFNGLKALILRENKSAYYVHCFAHQLQLTLVAVAKNHNVIAEFFCLVAKLINIVGGSCKRRDALRDAQFVEIEKALDMGELKSGQGLNQETNLKRAGDTRWGSHYGTIINLILMFSASVQVLEIILEDGTSYEQKGDARSTLKLIISFEFAFALHLMKNILGVTNELSIALQKKNQNIVNAITLVNMSKKRLQMMRDNGWESLLAEVLLFCDKHDIPILNMDEIFVVGGRLRRQTPQITNLHHFRVELFYTVIDMQLQEYALL</sequence>
<dbReference type="InterPro" id="IPR001638">
    <property type="entry name" value="Solute-binding_3/MltF_N"/>
</dbReference>
<keyword evidence="3 6" id="KW-1133">Transmembrane helix</keyword>
<feature type="domain" description="Ionotropic glutamate receptor C-terminal" evidence="7">
    <location>
        <begin position="371"/>
        <end position="597"/>
    </location>
</feature>
<feature type="transmembrane region" description="Helical" evidence="6">
    <location>
        <begin position="525"/>
        <end position="541"/>
    </location>
</feature>
<organism evidence="8">
    <name type="scientific">Fagus sylvatica</name>
    <name type="common">Beechnut</name>
    <dbReference type="NCBI Taxonomy" id="28930"/>
    <lineage>
        <taxon>Eukaryota</taxon>
        <taxon>Viridiplantae</taxon>
        <taxon>Streptophyta</taxon>
        <taxon>Embryophyta</taxon>
        <taxon>Tracheophyta</taxon>
        <taxon>Spermatophyta</taxon>
        <taxon>Magnoliopsida</taxon>
        <taxon>eudicotyledons</taxon>
        <taxon>Gunneridae</taxon>
        <taxon>Pentapetalae</taxon>
        <taxon>rosids</taxon>
        <taxon>fabids</taxon>
        <taxon>Fagales</taxon>
        <taxon>Fagaceae</taxon>
        <taxon>Fagus</taxon>
    </lineage>
</organism>
<protein>
    <recommendedName>
        <fullName evidence="7">Ionotropic glutamate receptor C-terminal domain-containing protein</fullName>
    </recommendedName>
</protein>
<evidence type="ECO:0000256" key="1">
    <source>
        <dbReference type="ARBA" id="ARBA00004370"/>
    </source>
</evidence>
<dbReference type="SUPFAM" id="SSF53098">
    <property type="entry name" value="Ribonuclease H-like"/>
    <property type="match status" value="1"/>
</dbReference>
<dbReference type="InterPro" id="IPR001828">
    <property type="entry name" value="ANF_lig-bd_rcpt"/>
</dbReference>
<dbReference type="InterPro" id="IPR001320">
    <property type="entry name" value="Iontro_rcpt_C"/>
</dbReference>
<dbReference type="PANTHER" id="PTHR11697">
    <property type="entry name" value="GENERAL TRANSCRIPTION FACTOR 2-RELATED ZINC FINGER PROTEIN"/>
    <property type="match status" value="1"/>
</dbReference>
<accession>A0A2N9HZH0</accession>
<dbReference type="InterPro" id="IPR012337">
    <property type="entry name" value="RNaseH-like_sf"/>
</dbReference>
<dbReference type="Gene3D" id="1.10.287.70">
    <property type="match status" value="1"/>
</dbReference>
<reference evidence="8" key="1">
    <citation type="submission" date="2018-02" db="EMBL/GenBank/DDBJ databases">
        <authorList>
            <person name="Cohen D.B."/>
            <person name="Kent A.D."/>
        </authorList>
    </citation>
    <scope>NUCLEOTIDE SEQUENCE</scope>
</reference>
<dbReference type="CDD" id="cd19990">
    <property type="entry name" value="PBP1_GABAb_receptor_plant"/>
    <property type="match status" value="1"/>
</dbReference>
<evidence type="ECO:0000256" key="4">
    <source>
        <dbReference type="ARBA" id="ARBA00023136"/>
    </source>
</evidence>
<dbReference type="SMART" id="SM00079">
    <property type="entry name" value="PBPe"/>
    <property type="match status" value="1"/>
</dbReference>
<feature type="compositionally biased region" description="Basic and acidic residues" evidence="5">
    <location>
        <begin position="688"/>
        <end position="702"/>
    </location>
</feature>
<keyword evidence="4 6" id="KW-0472">Membrane</keyword>
<dbReference type="GO" id="GO:0015276">
    <property type="term" value="F:ligand-gated monoatomic ion channel activity"/>
    <property type="evidence" value="ECO:0007669"/>
    <property type="project" value="InterPro"/>
</dbReference>
<feature type="region of interest" description="Disordered" evidence="5">
    <location>
        <begin position="684"/>
        <end position="708"/>
    </location>
</feature>
<dbReference type="InterPro" id="IPR028082">
    <property type="entry name" value="Peripla_BP_I"/>
</dbReference>
<dbReference type="InterPro" id="IPR025398">
    <property type="entry name" value="DUF4371"/>
</dbReference>
<dbReference type="Pfam" id="PF14291">
    <property type="entry name" value="DUF4371"/>
    <property type="match status" value="1"/>
</dbReference>
<comment type="subcellular location">
    <subcellularLocation>
        <location evidence="1">Membrane</location>
    </subcellularLocation>
</comment>
<evidence type="ECO:0000256" key="6">
    <source>
        <dbReference type="SAM" id="Phobius"/>
    </source>
</evidence>
<dbReference type="GO" id="GO:0016020">
    <property type="term" value="C:membrane"/>
    <property type="evidence" value="ECO:0007669"/>
    <property type="project" value="UniProtKB-SubCell"/>
</dbReference>
<evidence type="ECO:0000259" key="7">
    <source>
        <dbReference type="SMART" id="SM00079"/>
    </source>
</evidence>
<dbReference type="FunFam" id="3.40.50.2300:FF:000188">
    <property type="entry name" value="Glutamate receptor"/>
    <property type="match status" value="1"/>
</dbReference>
<evidence type="ECO:0000256" key="5">
    <source>
        <dbReference type="SAM" id="MobiDB-lite"/>
    </source>
</evidence>
<dbReference type="AlphaFoldDB" id="A0A2N9HZH0"/>
<dbReference type="InterPro" id="IPR055298">
    <property type="entry name" value="AtLOH3-like"/>
</dbReference>
<name>A0A2N9HZH0_FAGSY</name>
<dbReference type="SUPFAM" id="SSF53822">
    <property type="entry name" value="Periplasmic binding protein-like I"/>
    <property type="match status" value="1"/>
</dbReference>
<dbReference type="Gene3D" id="3.40.190.10">
    <property type="entry name" value="Periplasmic binding protein-like II"/>
    <property type="match status" value="1"/>
</dbReference>
<dbReference type="Gene3D" id="3.40.50.2300">
    <property type="match status" value="2"/>
</dbReference>
<feature type="transmembrane region" description="Helical" evidence="6">
    <location>
        <begin position="484"/>
        <end position="505"/>
    </location>
</feature>
<dbReference type="InterPro" id="IPR044440">
    <property type="entry name" value="GABAb_receptor_plant_PBP1"/>
</dbReference>
<dbReference type="Pfam" id="PF00497">
    <property type="entry name" value="SBP_bac_3"/>
    <property type="match status" value="1"/>
</dbReference>
<evidence type="ECO:0000256" key="3">
    <source>
        <dbReference type="ARBA" id="ARBA00022989"/>
    </source>
</evidence>